<protein>
    <submittedName>
        <fullName evidence="7">Metal transporter Nramp6</fullName>
    </submittedName>
</protein>
<dbReference type="PRINTS" id="PR00447">
    <property type="entry name" value="NATRESASSCMP"/>
</dbReference>
<sequence>MNERDDKMGSVEEERALLGRAENKPCVRDGSELCDCPVCDAYVPFNWSEWLTFSGVSWITAVAFLDPGNLECDLQVGTLYEYKLVWVLVWTTAIALWMQVLAARLGLVTGKHLAEHCREQYSTAPRMVLFVISQLGVVSFDVAEVIGTAMALRILFNIPLPLGCCISALDTLLILLLQKWGAKKVEAVIEAGLAVLGLCFVLELYLARPSVPGIAIGAVVPSVPDGNAWFFLVSILGSVVMGHNLFLHSGLILTRLGSDHHLQTRSEIKKKIRYASLESFVALAVSLVINIAVVAVAAAKLFPHNAEARFANVGLQDASVLLGEVLSKYQNVAPTAWAIALLCSGHAATVTGTYASQLIVEGFFGLNRGNTKSSWIVNLLTRGTAILPALGAALWAGEASADKLIVATQLVVSIQLPLVSIPLLRFAESPAIMGSFALKGAERVLGWAIVAICIAVNVVLVLQSLNDLDVMQTILSSKHADLGHRLFVQSTVIVTLIAFVAYSRLVVYLMRADVYKAEAATGHIRHMNGGA</sequence>
<evidence type="ECO:0000256" key="3">
    <source>
        <dbReference type="ARBA" id="ARBA00022692"/>
    </source>
</evidence>
<dbReference type="OMA" id="STYLVWT"/>
<keyword evidence="8" id="KW-1185">Reference proteome</keyword>
<feature type="transmembrane region" description="Helical" evidence="6">
    <location>
        <begin position="274"/>
        <end position="299"/>
    </location>
</feature>
<organism evidence="7 8">
    <name type="scientific">Porphyridium purpureum</name>
    <name type="common">Red alga</name>
    <name type="synonym">Porphyridium cruentum</name>
    <dbReference type="NCBI Taxonomy" id="35688"/>
    <lineage>
        <taxon>Eukaryota</taxon>
        <taxon>Rhodophyta</taxon>
        <taxon>Bangiophyceae</taxon>
        <taxon>Porphyridiales</taxon>
        <taxon>Porphyridiaceae</taxon>
        <taxon>Porphyridium</taxon>
    </lineage>
</organism>
<feature type="transmembrane region" description="Helical" evidence="6">
    <location>
        <begin position="128"/>
        <end position="152"/>
    </location>
</feature>
<feature type="transmembrane region" description="Helical" evidence="6">
    <location>
        <begin position="158"/>
        <end position="177"/>
    </location>
</feature>
<proteinExistence type="predicted"/>
<evidence type="ECO:0000313" key="8">
    <source>
        <dbReference type="Proteomes" id="UP000324585"/>
    </source>
</evidence>
<dbReference type="EMBL" id="VRMN01000002">
    <property type="protein sequence ID" value="KAA8496737.1"/>
    <property type="molecule type" value="Genomic_DNA"/>
</dbReference>
<dbReference type="AlphaFoldDB" id="A0A5J4Z231"/>
<feature type="transmembrane region" description="Helical" evidence="6">
    <location>
        <begin position="375"/>
        <end position="397"/>
    </location>
</feature>
<evidence type="ECO:0000256" key="1">
    <source>
        <dbReference type="ARBA" id="ARBA00004141"/>
    </source>
</evidence>
<dbReference type="NCBIfam" id="TIGR01197">
    <property type="entry name" value="nramp"/>
    <property type="match status" value="1"/>
</dbReference>
<evidence type="ECO:0000313" key="7">
    <source>
        <dbReference type="EMBL" id="KAA8496737.1"/>
    </source>
</evidence>
<feature type="transmembrane region" description="Helical" evidence="6">
    <location>
        <begin position="444"/>
        <end position="466"/>
    </location>
</feature>
<dbReference type="InterPro" id="IPR001046">
    <property type="entry name" value="NRAMP_fam"/>
</dbReference>
<keyword evidence="4 6" id="KW-1133">Transmembrane helix</keyword>
<keyword evidence="2" id="KW-0813">Transport</keyword>
<reference evidence="8" key="1">
    <citation type="journal article" date="2019" name="Nat. Commun.">
        <title>Expansion of phycobilisome linker gene families in mesophilic red algae.</title>
        <authorList>
            <person name="Lee J."/>
            <person name="Kim D."/>
            <person name="Bhattacharya D."/>
            <person name="Yoon H.S."/>
        </authorList>
    </citation>
    <scope>NUCLEOTIDE SEQUENCE [LARGE SCALE GENOMIC DNA]</scope>
    <source>
        <strain evidence="8">CCMP 1328</strain>
    </source>
</reference>
<feature type="transmembrane region" description="Helical" evidence="6">
    <location>
        <begin position="84"/>
        <end position="107"/>
    </location>
</feature>
<feature type="transmembrane region" description="Helical" evidence="6">
    <location>
        <begin position="336"/>
        <end position="355"/>
    </location>
</feature>
<dbReference type="PANTHER" id="PTHR11706:SF33">
    <property type="entry name" value="NATURAL RESISTANCE-ASSOCIATED MACROPHAGE PROTEIN 2"/>
    <property type="match status" value="1"/>
</dbReference>
<evidence type="ECO:0000256" key="6">
    <source>
        <dbReference type="SAM" id="Phobius"/>
    </source>
</evidence>
<keyword evidence="5 6" id="KW-0472">Membrane</keyword>
<feature type="transmembrane region" description="Helical" evidence="6">
    <location>
        <begin position="189"/>
        <end position="208"/>
    </location>
</feature>
<gene>
    <name evidence="7" type="ORF">FVE85_0466</name>
</gene>
<feature type="transmembrane region" description="Helical" evidence="6">
    <location>
        <begin position="403"/>
        <end position="424"/>
    </location>
</feature>
<dbReference type="Pfam" id="PF01566">
    <property type="entry name" value="Nramp"/>
    <property type="match status" value="1"/>
</dbReference>
<dbReference type="OrthoDB" id="409173at2759"/>
<comment type="caution">
    <text evidence="7">The sequence shown here is derived from an EMBL/GenBank/DDBJ whole genome shotgun (WGS) entry which is preliminary data.</text>
</comment>
<evidence type="ECO:0000256" key="4">
    <source>
        <dbReference type="ARBA" id="ARBA00022989"/>
    </source>
</evidence>
<dbReference type="PANTHER" id="PTHR11706">
    <property type="entry name" value="SOLUTE CARRIER PROTEIN FAMILY 11 MEMBER"/>
    <property type="match status" value="1"/>
</dbReference>
<comment type="subcellular location">
    <subcellularLocation>
        <location evidence="1">Membrane</location>
        <topology evidence="1">Multi-pass membrane protein</topology>
    </subcellularLocation>
</comment>
<evidence type="ECO:0000256" key="2">
    <source>
        <dbReference type="ARBA" id="ARBA00022448"/>
    </source>
</evidence>
<dbReference type="GO" id="GO:0015086">
    <property type="term" value="F:cadmium ion transmembrane transporter activity"/>
    <property type="evidence" value="ECO:0007669"/>
    <property type="project" value="TreeGrafter"/>
</dbReference>
<dbReference type="GO" id="GO:0005886">
    <property type="term" value="C:plasma membrane"/>
    <property type="evidence" value="ECO:0007669"/>
    <property type="project" value="TreeGrafter"/>
</dbReference>
<keyword evidence="3 6" id="KW-0812">Transmembrane</keyword>
<feature type="transmembrane region" description="Helical" evidence="6">
    <location>
        <begin position="228"/>
        <end position="253"/>
    </location>
</feature>
<accession>A0A5J4Z231</accession>
<name>A0A5J4Z231_PORPP</name>
<dbReference type="GO" id="GO:0034755">
    <property type="term" value="P:iron ion transmembrane transport"/>
    <property type="evidence" value="ECO:0007669"/>
    <property type="project" value="TreeGrafter"/>
</dbReference>
<dbReference type="NCBIfam" id="NF037982">
    <property type="entry name" value="Nramp_1"/>
    <property type="match status" value="1"/>
</dbReference>
<evidence type="ECO:0000256" key="5">
    <source>
        <dbReference type="ARBA" id="ARBA00023136"/>
    </source>
</evidence>
<dbReference type="Proteomes" id="UP000324585">
    <property type="component" value="Unassembled WGS sequence"/>
</dbReference>
<feature type="transmembrane region" description="Helical" evidence="6">
    <location>
        <begin position="486"/>
        <end position="507"/>
    </location>
</feature>
<dbReference type="GO" id="GO:0005384">
    <property type="term" value="F:manganese ion transmembrane transporter activity"/>
    <property type="evidence" value="ECO:0007669"/>
    <property type="project" value="TreeGrafter"/>
</dbReference>